<keyword evidence="2" id="KW-1185">Reference proteome</keyword>
<evidence type="ECO:0000313" key="1">
    <source>
        <dbReference type="EMBL" id="KAA3473809.1"/>
    </source>
</evidence>
<dbReference type="InterPro" id="IPR021109">
    <property type="entry name" value="Peptidase_aspartic_dom_sf"/>
</dbReference>
<sequence length="179" mass="20368">MVPPSFLERLAQCKKEQKEKEILGRLTQCKNDRNMIQHTLTRCNKTSSMLCEILKRIMHWQEEAYGKILPMCKDQGMFAISCNIGNVSIKKAMCDLGASINVMHLSIFKLLNTGPLKEIGVIIQLADTPVVYLEELLENVLVKLNELIFPVDFYIVEMEDDNSTNSFDILLGRPFLSTA</sequence>
<dbReference type="PANTHER" id="PTHR33067:SF15">
    <property type="entry name" value="RNA-DIRECTED DNA POLYMERASE"/>
    <property type="match status" value="1"/>
</dbReference>
<accession>A0A5B6VW66</accession>
<reference evidence="2" key="1">
    <citation type="journal article" date="2019" name="Plant Biotechnol. J.">
        <title>Genome sequencing of the Australian wild diploid species Gossypium australe highlights disease resistance and delayed gland morphogenesis.</title>
        <authorList>
            <person name="Cai Y."/>
            <person name="Cai X."/>
            <person name="Wang Q."/>
            <person name="Wang P."/>
            <person name="Zhang Y."/>
            <person name="Cai C."/>
            <person name="Xu Y."/>
            <person name="Wang K."/>
            <person name="Zhou Z."/>
            <person name="Wang C."/>
            <person name="Geng S."/>
            <person name="Li B."/>
            <person name="Dong Q."/>
            <person name="Hou Y."/>
            <person name="Wang H."/>
            <person name="Ai P."/>
            <person name="Liu Z."/>
            <person name="Yi F."/>
            <person name="Sun M."/>
            <person name="An G."/>
            <person name="Cheng J."/>
            <person name="Zhang Y."/>
            <person name="Shi Q."/>
            <person name="Xie Y."/>
            <person name="Shi X."/>
            <person name="Chang Y."/>
            <person name="Huang F."/>
            <person name="Chen Y."/>
            <person name="Hong S."/>
            <person name="Mi L."/>
            <person name="Sun Q."/>
            <person name="Zhang L."/>
            <person name="Zhou B."/>
            <person name="Peng R."/>
            <person name="Zhang X."/>
            <person name="Liu F."/>
        </authorList>
    </citation>
    <scope>NUCLEOTIDE SEQUENCE [LARGE SCALE GENOMIC DNA]</scope>
    <source>
        <strain evidence="2">cv. PA1801</strain>
    </source>
</reference>
<protein>
    <submittedName>
        <fullName evidence="1">Retrotransposon gag protein</fullName>
    </submittedName>
</protein>
<gene>
    <name evidence="1" type="ORF">EPI10_024160</name>
</gene>
<proteinExistence type="predicted"/>
<evidence type="ECO:0000313" key="2">
    <source>
        <dbReference type="Proteomes" id="UP000325315"/>
    </source>
</evidence>
<dbReference type="CDD" id="cd00303">
    <property type="entry name" value="retropepsin_like"/>
    <property type="match status" value="1"/>
</dbReference>
<comment type="caution">
    <text evidence="1">The sequence shown here is derived from an EMBL/GenBank/DDBJ whole genome shotgun (WGS) entry which is preliminary data.</text>
</comment>
<organism evidence="1 2">
    <name type="scientific">Gossypium australe</name>
    <dbReference type="NCBI Taxonomy" id="47621"/>
    <lineage>
        <taxon>Eukaryota</taxon>
        <taxon>Viridiplantae</taxon>
        <taxon>Streptophyta</taxon>
        <taxon>Embryophyta</taxon>
        <taxon>Tracheophyta</taxon>
        <taxon>Spermatophyta</taxon>
        <taxon>Magnoliopsida</taxon>
        <taxon>eudicotyledons</taxon>
        <taxon>Gunneridae</taxon>
        <taxon>Pentapetalae</taxon>
        <taxon>rosids</taxon>
        <taxon>malvids</taxon>
        <taxon>Malvales</taxon>
        <taxon>Malvaceae</taxon>
        <taxon>Malvoideae</taxon>
        <taxon>Gossypium</taxon>
    </lineage>
</organism>
<dbReference type="Proteomes" id="UP000325315">
    <property type="component" value="Unassembled WGS sequence"/>
</dbReference>
<dbReference type="AlphaFoldDB" id="A0A5B6VW66"/>
<dbReference type="Gene3D" id="2.40.70.10">
    <property type="entry name" value="Acid Proteases"/>
    <property type="match status" value="1"/>
</dbReference>
<name>A0A5B6VW66_9ROSI</name>
<dbReference type="EMBL" id="SMMG02000005">
    <property type="protein sequence ID" value="KAA3473809.1"/>
    <property type="molecule type" value="Genomic_DNA"/>
</dbReference>
<dbReference type="PANTHER" id="PTHR33067">
    <property type="entry name" value="RNA-DIRECTED DNA POLYMERASE-RELATED"/>
    <property type="match status" value="1"/>
</dbReference>